<dbReference type="Proteomes" id="UP000435112">
    <property type="component" value="Unassembled WGS sequence"/>
</dbReference>
<feature type="compositionally biased region" description="Polar residues" evidence="1">
    <location>
        <begin position="230"/>
        <end position="250"/>
    </location>
</feature>
<dbReference type="OrthoDB" id="123790at2759"/>
<protein>
    <recommendedName>
        <fullName evidence="4">Ubiquitin-like protease family profile domain-containing protein</fullName>
    </recommendedName>
</protein>
<dbReference type="PANTHER" id="PTHR31569:SF4">
    <property type="entry name" value="SWIM-TYPE DOMAIN-CONTAINING PROTEIN"/>
    <property type="match status" value="1"/>
</dbReference>
<reference evidence="2 3" key="1">
    <citation type="submission" date="2018-09" db="EMBL/GenBank/DDBJ databases">
        <title>Genomic investigation of the strawberry pathogen Phytophthora fragariae indicates pathogenicity is determined by transcriptional variation in three key races.</title>
        <authorList>
            <person name="Adams T.M."/>
            <person name="Armitage A.D."/>
            <person name="Sobczyk M.K."/>
            <person name="Bates H.J."/>
            <person name="Dunwell J.M."/>
            <person name="Nellist C.F."/>
            <person name="Harrison R.J."/>
        </authorList>
    </citation>
    <scope>NUCLEOTIDE SEQUENCE [LARGE SCALE GENOMIC DNA]</scope>
    <source>
        <strain evidence="2 3">SCRP324</strain>
    </source>
</reference>
<dbReference type="AlphaFoldDB" id="A0A6A3N216"/>
<evidence type="ECO:0008006" key="4">
    <source>
        <dbReference type="Google" id="ProtNLM"/>
    </source>
</evidence>
<feature type="compositionally biased region" description="Low complexity" evidence="1">
    <location>
        <begin position="181"/>
        <end position="190"/>
    </location>
</feature>
<feature type="compositionally biased region" description="Basic and acidic residues" evidence="1">
    <location>
        <begin position="44"/>
        <end position="55"/>
    </location>
</feature>
<feature type="compositionally biased region" description="Acidic residues" evidence="1">
    <location>
        <begin position="220"/>
        <end position="229"/>
    </location>
</feature>
<name>A0A6A3N216_9STRA</name>
<evidence type="ECO:0000313" key="2">
    <source>
        <dbReference type="EMBL" id="KAE9034310.1"/>
    </source>
</evidence>
<evidence type="ECO:0000313" key="3">
    <source>
        <dbReference type="Proteomes" id="UP000435112"/>
    </source>
</evidence>
<dbReference type="SUPFAM" id="SSF54001">
    <property type="entry name" value="Cysteine proteinases"/>
    <property type="match status" value="1"/>
</dbReference>
<dbReference type="EMBL" id="QXFU01000408">
    <property type="protein sequence ID" value="KAE9034310.1"/>
    <property type="molecule type" value="Genomic_DNA"/>
</dbReference>
<evidence type="ECO:0000256" key="1">
    <source>
        <dbReference type="SAM" id="MobiDB-lite"/>
    </source>
</evidence>
<gene>
    <name evidence="2" type="ORF">PR002_g8195</name>
</gene>
<feature type="compositionally biased region" description="Polar residues" evidence="1">
    <location>
        <begin position="110"/>
        <end position="125"/>
    </location>
</feature>
<comment type="caution">
    <text evidence="2">The sequence shown here is derived from an EMBL/GenBank/DDBJ whole genome shotgun (WGS) entry which is preliminary data.</text>
</comment>
<feature type="region of interest" description="Disordered" evidence="1">
    <location>
        <begin position="105"/>
        <end position="266"/>
    </location>
</feature>
<accession>A0A6A3N216</accession>
<feature type="compositionally biased region" description="Acidic residues" evidence="1">
    <location>
        <begin position="191"/>
        <end position="208"/>
    </location>
</feature>
<dbReference type="Gene3D" id="3.40.395.10">
    <property type="entry name" value="Adenoviral Proteinase, Chain A"/>
    <property type="match status" value="1"/>
</dbReference>
<dbReference type="InterPro" id="IPR052579">
    <property type="entry name" value="Zinc_finger_SWIM"/>
</dbReference>
<organism evidence="2 3">
    <name type="scientific">Phytophthora rubi</name>
    <dbReference type="NCBI Taxonomy" id="129364"/>
    <lineage>
        <taxon>Eukaryota</taxon>
        <taxon>Sar</taxon>
        <taxon>Stramenopiles</taxon>
        <taxon>Oomycota</taxon>
        <taxon>Peronosporomycetes</taxon>
        <taxon>Peronosporales</taxon>
        <taxon>Peronosporaceae</taxon>
        <taxon>Phytophthora</taxon>
    </lineage>
</organism>
<sequence>MGGKREVLTEMALRQAAAALKKALRQDTCSDTAPLEGDCVKKAEEGEGAAEERKRCPTQPFGVNSPSAEVGCVEPPVQLTSAPKDAEDGAAEGCRLAVGQDIITDGERTGQGSTQRSLLLTSATGKQGDDATVSASTAPRSRLKRGAVKHEEAEDESAQALRAPRKKRMAFTIAQICMQPSESSSEAVSVSEDDEYQDSYEEDDDDDDRGLPLQLAQEEASAELDDLSDTDSVTKTQPHTTQDDTISGTKSDGCVPDKSRFRTKPSKLVPDPVVKAVEQAPDADEGRHDDGLFDEDTAIATLESSRGRVVEEDGAFMKGFDQVHDSWEDFFSALKKHCDETWQLLPKRTSYSADLRNKKMKERGLSDGDPRLLPSTFPYYSLTLLCTHGIDHPKKGKGKRQRRIIRYLACGAKVNALSRRSHDGEWKVHVSWENSHNHLRSEELFRYYAENRRITDPAVLEQAGKMKKAGASAKGILQHLREETAYSAYRQEMLRSLGNDKKDAFFDEVCTAAITDIDMRVEGEVGESVYLARWDQFGYATVEQLRTMVLVIDARKAMPVVKATLEWIEKLVMPSDELRPPFNDCMEIPKLILKDTVENMTLNKYTMTGEEIEGVRLLEFRASEWLGSTCIRAGLIMLARRHVDKDVGIFMPDWYPYEDVSRQQMYAATHGAFHENVQRQVGVVNGEGVHWMAFFIDLTTDPASCVMFDPQQKASRYTDLESALRRAVVPQLRGQPAVTFTQWSKSKQNDGHSCGLWSLFFLESMLCGHKWSDSCYQWEQYYRVRYLRMCAHDSEG</sequence>
<proteinExistence type="predicted"/>
<feature type="region of interest" description="Disordered" evidence="1">
    <location>
        <begin position="44"/>
        <end position="69"/>
    </location>
</feature>
<dbReference type="InterPro" id="IPR038765">
    <property type="entry name" value="Papain-like_cys_pep_sf"/>
</dbReference>
<dbReference type="PANTHER" id="PTHR31569">
    <property type="entry name" value="SWIM-TYPE DOMAIN-CONTAINING PROTEIN"/>
    <property type="match status" value="1"/>
</dbReference>